<accession>A0A494Z397</accession>
<keyword evidence="2" id="KW-1185">Reference proteome</keyword>
<dbReference type="EMBL" id="RBZN01000017">
    <property type="protein sequence ID" value="RKQ16917.1"/>
    <property type="molecule type" value="Genomic_DNA"/>
</dbReference>
<evidence type="ECO:0000313" key="1">
    <source>
        <dbReference type="EMBL" id="RKQ16917.1"/>
    </source>
</evidence>
<dbReference type="AlphaFoldDB" id="A0A494Z397"/>
<sequence>MSDTDKRSYHTLANDEWDLFLEAYRSYEIQQCHQEIYLSGFKRNGDRIRRAAERRIDMLENADYQKLFADFGANFSESIEIELETTGDYNFFRLFDLMFTKKS</sequence>
<gene>
    <name evidence="1" type="ORF">D8M03_08550</name>
</gene>
<evidence type="ECO:0000313" key="2">
    <source>
        <dbReference type="Proteomes" id="UP000272238"/>
    </source>
</evidence>
<organism evidence="1 2">
    <name type="scientific">Ureibacillus endophyticus</name>
    <dbReference type="NCBI Taxonomy" id="1978490"/>
    <lineage>
        <taxon>Bacteria</taxon>
        <taxon>Bacillati</taxon>
        <taxon>Bacillota</taxon>
        <taxon>Bacilli</taxon>
        <taxon>Bacillales</taxon>
        <taxon>Caryophanaceae</taxon>
        <taxon>Ureibacillus</taxon>
    </lineage>
</organism>
<dbReference type="RefSeq" id="WP_121214351.1">
    <property type="nucleotide sequence ID" value="NZ_JAMYWW010000001.1"/>
</dbReference>
<proteinExistence type="predicted"/>
<protein>
    <submittedName>
        <fullName evidence="1">Uncharacterized protein</fullName>
    </submittedName>
</protein>
<dbReference type="Proteomes" id="UP000272238">
    <property type="component" value="Unassembled WGS sequence"/>
</dbReference>
<reference evidence="1 2" key="1">
    <citation type="journal article" date="2016" name="Antonie Van Leeuwenhoek">
        <title>Lysinibacillus endophyticus sp. nov., an indole-3-acetic acid producing endophytic bacterium isolated from corn root (Zea mays cv. Xinken-5).</title>
        <authorList>
            <person name="Yu J."/>
            <person name="Guan X."/>
            <person name="Liu C."/>
            <person name="Xiang W."/>
            <person name="Yu Z."/>
            <person name="Liu X."/>
            <person name="Wang G."/>
        </authorList>
    </citation>
    <scope>NUCLEOTIDE SEQUENCE [LARGE SCALE GENOMIC DNA]</scope>
    <source>
        <strain evidence="1 2">DSM 100506</strain>
    </source>
</reference>
<comment type="caution">
    <text evidence="1">The sequence shown here is derived from an EMBL/GenBank/DDBJ whole genome shotgun (WGS) entry which is preliminary data.</text>
</comment>
<name>A0A494Z397_9BACL</name>